<dbReference type="InterPro" id="IPR006073">
    <property type="entry name" value="GTP-bd"/>
</dbReference>
<comment type="caution">
    <text evidence="2">The sequence shown here is derived from an EMBL/GenBank/DDBJ whole genome shotgun (WGS) entry which is preliminary data.</text>
</comment>
<gene>
    <name evidence="2" type="ORF">TRFO_23673</name>
</gene>
<dbReference type="RefSeq" id="XP_068361110.1">
    <property type="nucleotide sequence ID" value="XM_068503292.1"/>
</dbReference>
<name>A0A1J4KEC4_9EUKA</name>
<dbReference type="SUPFAM" id="SSF52540">
    <property type="entry name" value="P-loop containing nucleoside triphosphate hydrolases"/>
    <property type="match status" value="1"/>
</dbReference>
<accession>A0A1J4KEC4</accession>
<dbReference type="GeneID" id="94837996"/>
<proteinExistence type="predicted"/>
<dbReference type="Proteomes" id="UP000179807">
    <property type="component" value="Unassembled WGS sequence"/>
</dbReference>
<dbReference type="CDD" id="cd00882">
    <property type="entry name" value="Ras_like_GTPase"/>
    <property type="match status" value="1"/>
</dbReference>
<dbReference type="Pfam" id="PF01926">
    <property type="entry name" value="MMR_HSR1"/>
    <property type="match status" value="1"/>
</dbReference>
<dbReference type="InterPro" id="IPR027417">
    <property type="entry name" value="P-loop_NTPase"/>
</dbReference>
<dbReference type="GO" id="GO:0005525">
    <property type="term" value="F:GTP binding"/>
    <property type="evidence" value="ECO:0007669"/>
    <property type="project" value="InterPro"/>
</dbReference>
<keyword evidence="3" id="KW-1185">Reference proteome</keyword>
<evidence type="ECO:0000259" key="1">
    <source>
        <dbReference type="Pfam" id="PF01926"/>
    </source>
</evidence>
<dbReference type="OrthoDB" id="8954335at2759"/>
<dbReference type="Gene3D" id="3.40.50.300">
    <property type="entry name" value="P-loop containing nucleotide triphosphate hydrolases"/>
    <property type="match status" value="1"/>
</dbReference>
<evidence type="ECO:0000313" key="3">
    <source>
        <dbReference type="Proteomes" id="UP000179807"/>
    </source>
</evidence>
<protein>
    <recommendedName>
        <fullName evidence="1">G domain-containing protein</fullName>
    </recommendedName>
</protein>
<evidence type="ECO:0000313" key="2">
    <source>
        <dbReference type="EMBL" id="OHT07974.1"/>
    </source>
</evidence>
<dbReference type="AlphaFoldDB" id="A0A1J4KEC4"/>
<reference evidence="2" key="1">
    <citation type="submission" date="2016-10" db="EMBL/GenBank/DDBJ databases">
        <authorList>
            <person name="Benchimol M."/>
            <person name="Almeida L.G."/>
            <person name="Vasconcelos A.T."/>
            <person name="Perreira-Neves A."/>
            <person name="Rosa I.A."/>
            <person name="Tasca T."/>
            <person name="Bogo M.R."/>
            <person name="de Souza W."/>
        </authorList>
    </citation>
    <scope>NUCLEOTIDE SEQUENCE [LARGE SCALE GENOMIC DNA]</scope>
    <source>
        <strain evidence="2">K</strain>
    </source>
</reference>
<feature type="domain" description="G" evidence="1">
    <location>
        <begin position="3"/>
        <end position="113"/>
    </location>
</feature>
<dbReference type="VEuPathDB" id="TrichDB:TRFO_23673"/>
<sequence length="437" mass="49933">MAVLVFGKGGVGKSTLGNYYLGLTESEGFEVGKGTEGVTRNPEIKSNRANTKQFTDTEGFDDKAVSSNDIAEKLGKFMRQNSYEGKPLEKGINAIVLVINGSDKRISGSLRDLLIYSYKALNNPEVINHICVVLSHWPPHYSEKTKNEKKDIFIKGIEEIFADVSKLDNLLTIPFFFVDFYLDCPESISLTKKEMEKFTSWVSKLSKLSVSNFRETGYNEETKREDKKVEVGSYYTKRGNGIFQKYKHYTKITYIPNNGEPERYSVRDSYIDEEKIGTCTPEYRDADIPSERPFDDSSSQGKIKLCKYVQPQKRYCYTFYKGNNSFFDEWENNGCKKKVLIETREFKTKEKSTSWSTTESNWFLGDKKNYYRKTWTEGYWEITNEITKAVSCTESVILPHSTKEEYLGSRRDGPGVAHFVPGVNFITIAGDAMAGNL</sequence>
<dbReference type="EMBL" id="MLAK01000681">
    <property type="protein sequence ID" value="OHT07974.1"/>
    <property type="molecule type" value="Genomic_DNA"/>
</dbReference>
<organism evidence="2 3">
    <name type="scientific">Tritrichomonas foetus</name>
    <dbReference type="NCBI Taxonomy" id="1144522"/>
    <lineage>
        <taxon>Eukaryota</taxon>
        <taxon>Metamonada</taxon>
        <taxon>Parabasalia</taxon>
        <taxon>Tritrichomonadida</taxon>
        <taxon>Tritrichomonadidae</taxon>
        <taxon>Tritrichomonas</taxon>
    </lineage>
</organism>